<keyword evidence="3" id="KW-1185">Reference proteome</keyword>
<dbReference type="AlphaFoldDB" id="C1DGC9"/>
<protein>
    <submittedName>
        <fullName evidence="2">Uncharacterized protein</fullName>
    </submittedName>
</protein>
<feature type="region of interest" description="Disordered" evidence="1">
    <location>
        <begin position="20"/>
        <end position="41"/>
    </location>
</feature>
<reference evidence="2 3" key="1">
    <citation type="journal article" date="2009" name="J. Bacteriol.">
        <title>Genome sequence of Azotobacter vinelandii, an obligate aerobe specialized to support diverse anaerobic metabolic processes.</title>
        <authorList>
            <person name="Setubal J.C."/>
            <person name="dos Santos P."/>
            <person name="Goldman B.S."/>
            <person name="Ertesvag H."/>
            <person name="Espin G."/>
            <person name="Rubio L.M."/>
            <person name="Valla S."/>
            <person name="Almeida N.F."/>
            <person name="Balasubramanian D."/>
            <person name="Cromes L."/>
            <person name="Curatti L."/>
            <person name="Du Z."/>
            <person name="Godsy E."/>
            <person name="Goodner B."/>
            <person name="Hellner-Burris K."/>
            <person name="Hernandez J.A."/>
            <person name="Houmiel K."/>
            <person name="Imperial J."/>
            <person name="Kennedy C."/>
            <person name="Larson T.J."/>
            <person name="Latreille P."/>
            <person name="Ligon L.S."/>
            <person name="Lu J."/>
            <person name="Maerk M."/>
            <person name="Miller N.M."/>
            <person name="Norton S."/>
            <person name="O'Carroll I.P."/>
            <person name="Paulsen I."/>
            <person name="Raulfs E.C."/>
            <person name="Roemer R."/>
            <person name="Rosser J."/>
            <person name="Segura D."/>
            <person name="Slater S."/>
            <person name="Stricklin S.L."/>
            <person name="Studholme D.J."/>
            <person name="Sun J."/>
            <person name="Viana C.J."/>
            <person name="Wallin E."/>
            <person name="Wang B."/>
            <person name="Wheeler C."/>
            <person name="Zhu H."/>
            <person name="Dean D.R."/>
            <person name="Dixon R."/>
            <person name="Wood D."/>
        </authorList>
    </citation>
    <scope>NUCLEOTIDE SEQUENCE [LARGE SCALE GENOMIC DNA]</scope>
    <source>
        <strain evidence="3">DJ / ATCC BAA-1303</strain>
    </source>
</reference>
<evidence type="ECO:0000313" key="2">
    <source>
        <dbReference type="EMBL" id="ACO78440.1"/>
    </source>
</evidence>
<dbReference type="HOGENOM" id="CLU_3265060_0_0_6"/>
<evidence type="ECO:0000313" key="3">
    <source>
        <dbReference type="Proteomes" id="UP000002424"/>
    </source>
</evidence>
<name>C1DGC9_AZOVD</name>
<dbReference type="STRING" id="322710.Avin_22490"/>
<dbReference type="EMBL" id="CP001157">
    <property type="protein sequence ID" value="ACO78440.1"/>
    <property type="molecule type" value="Genomic_DNA"/>
</dbReference>
<feature type="compositionally biased region" description="Polar residues" evidence="1">
    <location>
        <begin position="20"/>
        <end position="29"/>
    </location>
</feature>
<evidence type="ECO:0000256" key="1">
    <source>
        <dbReference type="SAM" id="MobiDB-lite"/>
    </source>
</evidence>
<proteinExistence type="predicted"/>
<dbReference type="Proteomes" id="UP000002424">
    <property type="component" value="Chromosome"/>
</dbReference>
<gene>
    <name evidence="2" type="ordered locus">Avin_22490</name>
</gene>
<sequence>MTFLHHYHEEIEIVGITPAEQASTRQGCTGQPGIRAQEANP</sequence>
<dbReference type="KEGG" id="avn:Avin_22490"/>
<organism evidence="2 3">
    <name type="scientific">Azotobacter vinelandii (strain DJ / ATCC BAA-1303)</name>
    <dbReference type="NCBI Taxonomy" id="322710"/>
    <lineage>
        <taxon>Bacteria</taxon>
        <taxon>Pseudomonadati</taxon>
        <taxon>Pseudomonadota</taxon>
        <taxon>Gammaproteobacteria</taxon>
        <taxon>Pseudomonadales</taxon>
        <taxon>Pseudomonadaceae</taxon>
        <taxon>Azotobacter</taxon>
    </lineage>
</organism>
<accession>C1DGC9</accession>
<dbReference type="EnsemblBacteria" id="ACO78440">
    <property type="protein sequence ID" value="ACO78440"/>
    <property type="gene ID" value="Avin_22490"/>
</dbReference>